<dbReference type="InterPro" id="IPR011652">
    <property type="entry name" value="MORN_2"/>
</dbReference>
<proteinExistence type="predicted"/>
<dbReference type="Pfam" id="PF07661">
    <property type="entry name" value="MORN_2"/>
    <property type="match status" value="5"/>
</dbReference>
<organism evidence="1">
    <name type="scientific">viral metagenome</name>
    <dbReference type="NCBI Taxonomy" id="1070528"/>
    <lineage>
        <taxon>unclassified sequences</taxon>
        <taxon>metagenomes</taxon>
        <taxon>organismal metagenomes</taxon>
    </lineage>
</organism>
<evidence type="ECO:0000313" key="1">
    <source>
        <dbReference type="EMBL" id="QHT26290.1"/>
    </source>
</evidence>
<sequence>MDEFIEKYKNDDFENPKYFFVIYYYMAIVLEKTDNTIINFPEIHDKSHMAVHAEKLKVCDICDENFKQTTHYLYEIGNIVDIDNATININDLIIVMNNNKNCINEMNFYYRSGRLYTQYYLYKNFKVNVENEYYQNGNIKSKREFPPIDHIDENYRDYELSKEIIRRNPWFDIHENVFAPDTTQSSYRQTTYHENGKIKSKSIVINGDLDGIYEEWYDNEQLYKKANYKSGKLIGDYIEYHRNGKVKITEKFDNGLNIDVTNIYYDDGKPLSTQIYSSRGFIAKYEAWHRNGQLAEKTTYTTKKRFDSVKYNVLGLLTYKLDKEHEVKLTEDGKNKLYEIWFDEKTNYDEILREVEYHDNGNVRQEVIYVNNENNNKLFKGYENHLLRKNKYIQDIIKKVYYSDKTLKSEVTYDGRKDEGIMKIYDEKGTLQCEGKIESTCFFDIIKFGEWKVYKDGKLYQKGNVKDRKKVGLWEATSSIQI</sequence>
<reference evidence="1" key="1">
    <citation type="journal article" date="2020" name="Nature">
        <title>Giant virus diversity and host interactions through global metagenomics.</title>
        <authorList>
            <person name="Schulz F."/>
            <person name="Roux S."/>
            <person name="Paez-Espino D."/>
            <person name="Jungbluth S."/>
            <person name="Walsh D.A."/>
            <person name="Denef V.J."/>
            <person name="McMahon K.D."/>
            <person name="Konstantinidis K.T."/>
            <person name="Eloe-Fadrosh E.A."/>
            <person name="Kyrpides N.C."/>
            <person name="Woyke T."/>
        </authorList>
    </citation>
    <scope>NUCLEOTIDE SEQUENCE</scope>
    <source>
        <strain evidence="1">GVMAG-M-3300023179-27</strain>
    </source>
</reference>
<dbReference type="EMBL" id="MN739783">
    <property type="protein sequence ID" value="QHT26290.1"/>
    <property type="molecule type" value="Genomic_DNA"/>
</dbReference>
<protein>
    <submittedName>
        <fullName evidence="1">Uncharacterized protein</fullName>
    </submittedName>
</protein>
<accession>A0A6C0ECT4</accession>
<dbReference type="SUPFAM" id="SSF82185">
    <property type="entry name" value="Histone H3 K4-specific methyltransferase SET7/9 N-terminal domain"/>
    <property type="match status" value="1"/>
</dbReference>
<dbReference type="AlphaFoldDB" id="A0A6C0ECT4"/>
<dbReference type="Gene3D" id="3.90.930.1">
    <property type="match status" value="2"/>
</dbReference>
<name>A0A6C0ECT4_9ZZZZ</name>